<feature type="compositionally biased region" description="Low complexity" evidence="8">
    <location>
        <begin position="245"/>
        <end position="260"/>
    </location>
</feature>
<dbReference type="Pfam" id="PF26200">
    <property type="entry name" value="Rcat_RNF216"/>
    <property type="match status" value="1"/>
</dbReference>
<feature type="region of interest" description="Disordered" evidence="8">
    <location>
        <begin position="188"/>
        <end position="224"/>
    </location>
</feature>
<dbReference type="InterPro" id="IPR044066">
    <property type="entry name" value="TRIAD_supradom"/>
</dbReference>
<keyword evidence="6" id="KW-0833">Ubl conjugation pathway</keyword>
<evidence type="ECO:0000259" key="9">
    <source>
        <dbReference type="PROSITE" id="PS51873"/>
    </source>
</evidence>
<evidence type="ECO:0000256" key="1">
    <source>
        <dbReference type="ARBA" id="ARBA00004906"/>
    </source>
</evidence>
<keyword evidence="11" id="KW-1185">Reference proteome</keyword>
<feature type="region of interest" description="Disordered" evidence="8">
    <location>
        <begin position="873"/>
        <end position="920"/>
    </location>
</feature>
<dbReference type="InterPro" id="IPR047545">
    <property type="entry name" value="BRcat_RBR_RNF216"/>
</dbReference>
<evidence type="ECO:0000256" key="3">
    <source>
        <dbReference type="ARBA" id="ARBA00022723"/>
    </source>
</evidence>
<keyword evidence="2" id="KW-0808">Transferase</keyword>
<accession>A0A9P6EAN7</accession>
<dbReference type="InterPro" id="IPR051628">
    <property type="entry name" value="LUBAC_E3_Ligases"/>
</dbReference>
<feature type="region of interest" description="Disordered" evidence="8">
    <location>
        <begin position="240"/>
        <end position="264"/>
    </location>
</feature>
<evidence type="ECO:0000256" key="7">
    <source>
        <dbReference type="ARBA" id="ARBA00022833"/>
    </source>
</evidence>
<dbReference type="InterPro" id="IPR047546">
    <property type="entry name" value="Rcat_RBR_RNF216"/>
</dbReference>
<proteinExistence type="predicted"/>
<dbReference type="OrthoDB" id="10009520at2759"/>
<dbReference type="GO" id="GO:0016740">
    <property type="term" value="F:transferase activity"/>
    <property type="evidence" value="ECO:0007669"/>
    <property type="project" value="UniProtKB-KW"/>
</dbReference>
<dbReference type="PANTHER" id="PTHR22770:SF47">
    <property type="entry name" value="E3 UBIQUITIN-PROTEIN LIGASE RNF216"/>
    <property type="match status" value="1"/>
</dbReference>
<sequence>MRGTDHNYDSVDGDVILFSSSPPRSPRKRRISSSRQLSVERATPSGFGVTWADNSRNVLVLTDSEDEDFKVTFNRKGKGKANEIEERTPVENRARLRYPLPTSGVSQPSNTMVSQTDMVPTPPLFVSDQDGQIQVSKDDVEGHIIAEGLYFPERSQEGYPLAAMPGAHEEDMDQDMRMAIALSLEEGSGKWKGKAKAGQSEIGGDDDSAGIKKKGKQRARTPVDEEDVFEVVQHVKSRGSLTLDAPTASGPGAATTSGASRPRPVVDLTLDQSLSPIPISDTDPDFEAQAPDIAPPPSPRTTALIHILEIIPNIQPDYVQGLIETEIARQVGLIAEAESQERAEAEVGVNQVPAQQIDGIRIAQRLVGELLEETGWPKVDKKGKGKRKSDGAALETPAKSKKPRLDWKSRDRVWEGSVNYSELALIHLQTSFPLIPKAYLRRQLQAHNSHYAPTHITLIQDEEDLTKRKYYTPKKTGYRPGRDIEKAMRQGWKDEVLEEERKWIEEWDSERNGDTAGRADGENTVDEDFGEKHEEDEDEELADGEGIECQCCFTEYSFSKMVQCPEAHLFCSGCVSQYASSQLGSHNPSILCMHSSGCAQPFPVSELHRILPVKIMELYDRVKQQKEIEEAELDDLEECPFCEYKCVIDRTFEEEKLFRCGNEDGGCGVVSCRQCKKEDHLPKSCAEVEEDKHLDGQHAIEEAMTRALMRNCPKCKKPFIKEYGCNKMTCPNCNTYSCYVCRQIITGYDHFDQGAPNQPGPSRGKKCLLSDSVEQRHVDEVKAAAAKAMAELKESHPDADADKIKVDIPGANPPQPLPVMGGNIQQMWAGGMNILNAGAFGAVGAIAPAVGFGGANLGNPWAVPPMHLPPLVAAPARGRRGRQPALPRRGRAAVPVARPQPPPMLPEEPQRPKRQRRGRA</sequence>
<evidence type="ECO:0000256" key="6">
    <source>
        <dbReference type="ARBA" id="ARBA00022786"/>
    </source>
</evidence>
<comment type="pathway">
    <text evidence="1">Protein modification; protein ubiquitination.</text>
</comment>
<dbReference type="Proteomes" id="UP000807306">
    <property type="component" value="Unassembled WGS sequence"/>
</dbReference>
<dbReference type="Gene3D" id="1.20.120.1750">
    <property type="match status" value="1"/>
</dbReference>
<keyword evidence="3" id="KW-0479">Metal-binding</keyword>
<dbReference type="AlphaFoldDB" id="A0A9P6EAN7"/>
<feature type="compositionally biased region" description="Acidic residues" evidence="8">
    <location>
        <begin position="523"/>
        <end position="541"/>
    </location>
</feature>
<evidence type="ECO:0000256" key="8">
    <source>
        <dbReference type="SAM" id="MobiDB-lite"/>
    </source>
</evidence>
<feature type="region of interest" description="Disordered" evidence="8">
    <location>
        <begin position="1"/>
        <end position="39"/>
    </location>
</feature>
<evidence type="ECO:0000313" key="10">
    <source>
        <dbReference type="EMBL" id="KAF9525569.1"/>
    </source>
</evidence>
<protein>
    <recommendedName>
        <fullName evidence="9">RING-type domain-containing protein</fullName>
    </recommendedName>
</protein>
<dbReference type="CDD" id="cd20339">
    <property type="entry name" value="BRcat_RBR_RNF216"/>
    <property type="match status" value="1"/>
</dbReference>
<organism evidence="10 11">
    <name type="scientific">Crepidotus variabilis</name>
    <dbReference type="NCBI Taxonomy" id="179855"/>
    <lineage>
        <taxon>Eukaryota</taxon>
        <taxon>Fungi</taxon>
        <taxon>Dikarya</taxon>
        <taxon>Basidiomycota</taxon>
        <taxon>Agaricomycotina</taxon>
        <taxon>Agaricomycetes</taxon>
        <taxon>Agaricomycetidae</taxon>
        <taxon>Agaricales</taxon>
        <taxon>Agaricineae</taxon>
        <taxon>Crepidotaceae</taxon>
        <taxon>Crepidotus</taxon>
    </lineage>
</organism>
<feature type="domain" description="RING-type" evidence="9">
    <location>
        <begin position="545"/>
        <end position="761"/>
    </location>
</feature>
<keyword evidence="5" id="KW-0863">Zinc-finger</keyword>
<feature type="compositionally biased region" description="Low complexity" evidence="8">
    <location>
        <begin position="883"/>
        <end position="897"/>
    </location>
</feature>
<feature type="region of interest" description="Disordered" evidence="8">
    <location>
        <begin position="377"/>
        <end position="406"/>
    </location>
</feature>
<evidence type="ECO:0000256" key="4">
    <source>
        <dbReference type="ARBA" id="ARBA00022737"/>
    </source>
</evidence>
<dbReference type="PROSITE" id="PS51873">
    <property type="entry name" value="TRIAD"/>
    <property type="match status" value="1"/>
</dbReference>
<dbReference type="CDD" id="cd20353">
    <property type="entry name" value="Rcat_RBR_RNF216"/>
    <property type="match status" value="1"/>
</dbReference>
<feature type="compositionally biased region" description="Basic and acidic residues" evidence="8">
    <location>
        <begin position="507"/>
        <end position="521"/>
    </location>
</feature>
<dbReference type="EMBL" id="MU157882">
    <property type="protein sequence ID" value="KAF9525569.1"/>
    <property type="molecule type" value="Genomic_DNA"/>
</dbReference>
<keyword evidence="7" id="KW-0862">Zinc</keyword>
<dbReference type="InterPro" id="IPR047544">
    <property type="entry name" value="RING-HC_RBR_RNF216"/>
</dbReference>
<feature type="region of interest" description="Disordered" evidence="8">
    <location>
        <begin position="507"/>
        <end position="541"/>
    </location>
</feature>
<name>A0A9P6EAN7_9AGAR</name>
<dbReference type="GO" id="GO:0008270">
    <property type="term" value="F:zinc ion binding"/>
    <property type="evidence" value="ECO:0007669"/>
    <property type="project" value="UniProtKB-KW"/>
</dbReference>
<evidence type="ECO:0000256" key="2">
    <source>
        <dbReference type="ARBA" id="ARBA00022679"/>
    </source>
</evidence>
<evidence type="ECO:0000313" key="11">
    <source>
        <dbReference type="Proteomes" id="UP000807306"/>
    </source>
</evidence>
<comment type="caution">
    <text evidence="10">The sequence shown here is derived from an EMBL/GenBank/DDBJ whole genome shotgun (WGS) entry which is preliminary data.</text>
</comment>
<dbReference type="SUPFAM" id="SSF57850">
    <property type="entry name" value="RING/U-box"/>
    <property type="match status" value="2"/>
</dbReference>
<gene>
    <name evidence="10" type="ORF">CPB83DRAFT_859222</name>
</gene>
<evidence type="ECO:0000256" key="5">
    <source>
        <dbReference type="ARBA" id="ARBA00022771"/>
    </source>
</evidence>
<reference evidence="10" key="1">
    <citation type="submission" date="2020-11" db="EMBL/GenBank/DDBJ databases">
        <authorList>
            <consortium name="DOE Joint Genome Institute"/>
            <person name="Ahrendt S."/>
            <person name="Riley R."/>
            <person name="Andreopoulos W."/>
            <person name="Labutti K."/>
            <person name="Pangilinan J."/>
            <person name="Ruiz-Duenas F.J."/>
            <person name="Barrasa J.M."/>
            <person name="Sanchez-Garcia M."/>
            <person name="Camarero S."/>
            <person name="Miyauchi S."/>
            <person name="Serrano A."/>
            <person name="Linde D."/>
            <person name="Babiker R."/>
            <person name="Drula E."/>
            <person name="Ayuso-Fernandez I."/>
            <person name="Pacheco R."/>
            <person name="Padilla G."/>
            <person name="Ferreira P."/>
            <person name="Barriuso J."/>
            <person name="Kellner H."/>
            <person name="Castanera R."/>
            <person name="Alfaro M."/>
            <person name="Ramirez L."/>
            <person name="Pisabarro A.G."/>
            <person name="Kuo A."/>
            <person name="Tritt A."/>
            <person name="Lipzen A."/>
            <person name="He G."/>
            <person name="Yan M."/>
            <person name="Ng V."/>
            <person name="Cullen D."/>
            <person name="Martin F."/>
            <person name="Rosso M.-N."/>
            <person name="Henrissat B."/>
            <person name="Hibbett D."/>
            <person name="Martinez A.T."/>
            <person name="Grigoriev I.V."/>
        </authorList>
    </citation>
    <scope>NUCLEOTIDE SEQUENCE</scope>
    <source>
        <strain evidence="10">CBS 506.95</strain>
    </source>
</reference>
<dbReference type="PANTHER" id="PTHR22770">
    <property type="entry name" value="UBIQUITIN CONJUGATING ENZYME 7 INTERACTING PROTEIN-RELATED"/>
    <property type="match status" value="1"/>
</dbReference>
<keyword evidence="4" id="KW-0677">Repeat</keyword>
<dbReference type="CDD" id="cd16630">
    <property type="entry name" value="RING-HC_RBR_RNF216"/>
    <property type="match status" value="1"/>
</dbReference>